<evidence type="ECO:0000256" key="1">
    <source>
        <dbReference type="SAM" id="MobiDB-lite"/>
    </source>
</evidence>
<sequence length="844" mass="96746">MSSQFIGLQADEEECVRRRLISFYERHNPRQLEYIDNILFAYKGHWDELFVELAAKYEHAFWQNETTNDSCSCPSNRGHFAGNDSSSVSSSRQPSDGSVRFPSFTLLDPMEVVQRRRSDGRGGGIRNGSLDMIPEKNNNNNDNRKVRKLTLLRQSFSGDAQEDINRRLRLQQLFMRFAPREVLRMEEFMAQYREAYMMDIGSANGHHGIVTEKEWQEAMIHDLLCEFDRKKNGNRVGYKTNKIQRELYLKQSPSSFTSHVLFPFSPADPLDTKPSLGPRLLQDFCATEPSTLNVRRRKERNKGMTCLPFISQPPLTPNNEERTCFHVETSVDEWCEPPKEHLFANSTQGLLASEPEKSYCDNTTPIRSMGDAEKMRKSEELSENGDFPLSSIILNQHTHGKRVCMLFFQTPEERKAEEFLLRPAVRRALACPLFHYRLFLLLCISMEAAQGGGLTPQGGPILAWSGEETRIPYWEPSLAHRVHWRGLPPQHDDRTFFQPSEKIPGILPYDLLDTLHASRSLVRTVGLGSLWCDEVTFADVVAVRMRYFARRYPTLRWLVLRPFACLRNTQECVQHFCPDEPQWQEGNKLSSLLFIDAVTELICVFGGFNEHCWAEFIEVWKKDRNLLLTIAALQGEFCSHNGLDDMGELCSDGLGGTEKEEVCDGENGKACISGIPRSVSMLLSCTAFLSLHFGRPFSGISCVDIFATYHCLRVAAIAEEENYRRLTILQTWGEECDALRHLEVHCVALVSLQERERCQRGKWEVEESSTRLELFQSVLSWLARRSHDCCGPLVAQSSFGTTIVTAVGAYFPQSILRWRREAMQQRIQAFFRSASEYQQRLNDS</sequence>
<reference evidence="2 3" key="1">
    <citation type="journal article" date="2012" name="BMC Genomics">
        <title>Comparative genomic analysis of human infective Trypanosoma cruzi lineages with the bat-restricted subspecies T. cruzi marinkellei.</title>
        <authorList>
            <person name="Franzen O."/>
            <person name="Talavera-Lopez C."/>
            <person name="Ochaya S."/>
            <person name="Butler C.E."/>
            <person name="Messenger L.A."/>
            <person name="Lewis M.D."/>
            <person name="Llewellyn M.S."/>
            <person name="Marinkelle C.J."/>
            <person name="Tyler K.M."/>
            <person name="Miles M.A."/>
            <person name="Andersson B."/>
        </authorList>
    </citation>
    <scope>NUCLEOTIDE SEQUENCE [LARGE SCALE GENOMIC DNA]</scope>
    <source>
        <strain evidence="2 3">B7</strain>
    </source>
</reference>
<organism evidence="2 3">
    <name type="scientific">Trypanosoma cruzi marinkellei</name>
    <dbReference type="NCBI Taxonomy" id="85056"/>
    <lineage>
        <taxon>Eukaryota</taxon>
        <taxon>Discoba</taxon>
        <taxon>Euglenozoa</taxon>
        <taxon>Kinetoplastea</taxon>
        <taxon>Metakinetoplastina</taxon>
        <taxon>Trypanosomatida</taxon>
        <taxon>Trypanosomatidae</taxon>
        <taxon>Trypanosoma</taxon>
        <taxon>Schizotrypanum</taxon>
    </lineage>
</organism>
<feature type="compositionally biased region" description="Low complexity" evidence="1">
    <location>
        <begin position="85"/>
        <end position="98"/>
    </location>
</feature>
<proteinExistence type="predicted"/>
<comment type="caution">
    <text evidence="2">The sequence shown here is derived from an EMBL/GenBank/DDBJ whole genome shotgun (WGS) entry which is preliminary data.</text>
</comment>
<evidence type="ECO:0000313" key="3">
    <source>
        <dbReference type="Proteomes" id="UP000007350"/>
    </source>
</evidence>
<dbReference type="EMBL" id="AHKC01010849">
    <property type="protein sequence ID" value="EKF31370.1"/>
    <property type="molecule type" value="Genomic_DNA"/>
</dbReference>
<evidence type="ECO:0000313" key="2">
    <source>
        <dbReference type="EMBL" id="EKF31370.1"/>
    </source>
</evidence>
<dbReference type="Proteomes" id="UP000007350">
    <property type="component" value="Unassembled WGS sequence"/>
</dbReference>
<feature type="region of interest" description="Disordered" evidence="1">
    <location>
        <begin position="81"/>
        <end position="102"/>
    </location>
</feature>
<feature type="region of interest" description="Disordered" evidence="1">
    <location>
        <begin position="116"/>
        <end position="142"/>
    </location>
</feature>
<dbReference type="OrthoDB" id="164285at2759"/>
<accession>K2MW64</accession>
<keyword evidence="3" id="KW-1185">Reference proteome</keyword>
<protein>
    <submittedName>
        <fullName evidence="2">Uncharacterized protein</fullName>
    </submittedName>
</protein>
<dbReference type="AlphaFoldDB" id="K2MW64"/>
<name>K2MW64_TRYCR</name>
<gene>
    <name evidence="2" type="ORF">MOQ_004800</name>
</gene>